<dbReference type="EMBL" id="CAJNJQ010004398">
    <property type="protein sequence ID" value="CAE7210599.1"/>
    <property type="molecule type" value="Genomic_DNA"/>
</dbReference>
<evidence type="ECO:0000313" key="2">
    <source>
        <dbReference type="Proteomes" id="UP000663827"/>
    </source>
</evidence>
<dbReference type="AlphaFoldDB" id="A0A8H3E7J9"/>
<gene>
    <name evidence="1" type="ORF">RDB_LOCUS151573</name>
</gene>
<evidence type="ECO:0008006" key="3">
    <source>
        <dbReference type="Google" id="ProtNLM"/>
    </source>
</evidence>
<evidence type="ECO:0000313" key="1">
    <source>
        <dbReference type="EMBL" id="CAE7210599.1"/>
    </source>
</evidence>
<organism evidence="1 2">
    <name type="scientific">Rhizoctonia solani</name>
    <dbReference type="NCBI Taxonomy" id="456999"/>
    <lineage>
        <taxon>Eukaryota</taxon>
        <taxon>Fungi</taxon>
        <taxon>Dikarya</taxon>
        <taxon>Basidiomycota</taxon>
        <taxon>Agaricomycotina</taxon>
        <taxon>Agaricomycetes</taxon>
        <taxon>Cantharellales</taxon>
        <taxon>Ceratobasidiaceae</taxon>
        <taxon>Rhizoctonia</taxon>
    </lineage>
</organism>
<reference evidence="1" key="1">
    <citation type="submission" date="2021-01" db="EMBL/GenBank/DDBJ databases">
        <authorList>
            <person name="Kaushik A."/>
        </authorList>
    </citation>
    <scope>NUCLEOTIDE SEQUENCE</scope>
    <source>
        <strain evidence="1">AG5</strain>
    </source>
</reference>
<accession>A0A8H3E7J9</accession>
<dbReference type="Proteomes" id="UP000663827">
    <property type="component" value="Unassembled WGS sequence"/>
</dbReference>
<sequence>GDLREALNREAYKQASNKDFRPPNTDPLPPFRHNPLHDVESMWWLCTWAILYFVPSKSPGHVYVENYWKAFTNDQFARQQCISGYRGFLDITTHLSKTASLISPIESWRQKLNTLYTDCYTAHDNSPTPSARICVDDETIRLSHECGKQRLEELKSASEAITGDFVTVAEKYHQSDRNVPSMKTRSREFDIVLPVRNTRGNGTTPSK</sequence>
<feature type="non-terminal residue" evidence="1">
    <location>
        <position position="1"/>
    </location>
</feature>
<comment type="caution">
    <text evidence="1">The sequence shown here is derived from an EMBL/GenBank/DDBJ whole genome shotgun (WGS) entry which is preliminary data.</text>
</comment>
<proteinExistence type="predicted"/>
<protein>
    <recommendedName>
        <fullName evidence="3">Fungal-type protein kinase domain-containing protein</fullName>
    </recommendedName>
</protein>
<name>A0A8H3E7J9_9AGAM</name>